<comment type="caution">
    <text evidence="1">The sequence shown here is derived from an EMBL/GenBank/DDBJ whole genome shotgun (WGS) entry which is preliminary data.</text>
</comment>
<sequence length="146" mass="16190">MNVQEYLLQSIKEVDPQAKVWWISLLQHQRDLTKEAIDTLTSLFIENDNEPDAGKLLENQASLPDKVLDAMIALITNSGNPSVIDAALHAIGNRNLPDWDVDTLISTMTREPGNLVHDTAKMTLASIPHLSDNALETISNLIIRDP</sequence>
<evidence type="ECO:0000313" key="1">
    <source>
        <dbReference type="EMBL" id="KAJ5712584.1"/>
    </source>
</evidence>
<evidence type="ECO:0000313" key="2">
    <source>
        <dbReference type="Proteomes" id="UP001215712"/>
    </source>
</evidence>
<dbReference type="Proteomes" id="UP001215712">
    <property type="component" value="Unassembled WGS sequence"/>
</dbReference>
<name>A0AAD6HG68_9EURO</name>
<proteinExistence type="predicted"/>
<keyword evidence="2" id="KW-1185">Reference proteome</keyword>
<organism evidence="1 2">
    <name type="scientific">Penicillium malachiteum</name>
    <dbReference type="NCBI Taxonomy" id="1324776"/>
    <lineage>
        <taxon>Eukaryota</taxon>
        <taxon>Fungi</taxon>
        <taxon>Dikarya</taxon>
        <taxon>Ascomycota</taxon>
        <taxon>Pezizomycotina</taxon>
        <taxon>Eurotiomycetes</taxon>
        <taxon>Eurotiomycetidae</taxon>
        <taxon>Eurotiales</taxon>
        <taxon>Aspergillaceae</taxon>
        <taxon>Penicillium</taxon>
    </lineage>
</organism>
<accession>A0AAD6HG68</accession>
<protein>
    <submittedName>
        <fullName evidence="1">Uncharacterized protein</fullName>
    </submittedName>
</protein>
<dbReference type="EMBL" id="JAQJAN010000013">
    <property type="protein sequence ID" value="KAJ5712584.1"/>
    <property type="molecule type" value="Genomic_DNA"/>
</dbReference>
<reference evidence="1" key="1">
    <citation type="journal article" date="2023" name="IMA Fungus">
        <title>Comparative genomic study of the Penicillium genus elucidates a diverse pangenome and 15 lateral gene transfer events.</title>
        <authorList>
            <person name="Petersen C."/>
            <person name="Sorensen T."/>
            <person name="Nielsen M.R."/>
            <person name="Sondergaard T.E."/>
            <person name="Sorensen J.L."/>
            <person name="Fitzpatrick D.A."/>
            <person name="Frisvad J.C."/>
            <person name="Nielsen K.L."/>
        </authorList>
    </citation>
    <scope>NUCLEOTIDE SEQUENCE</scope>
    <source>
        <strain evidence="1">IBT 17514</strain>
    </source>
</reference>
<dbReference type="AlphaFoldDB" id="A0AAD6HG68"/>
<gene>
    <name evidence="1" type="ORF">N7493_009052</name>
</gene>
<reference evidence="1" key="2">
    <citation type="submission" date="2023-01" db="EMBL/GenBank/DDBJ databases">
        <authorList>
            <person name="Petersen C."/>
        </authorList>
    </citation>
    <scope>NUCLEOTIDE SEQUENCE</scope>
    <source>
        <strain evidence="1">IBT 17514</strain>
    </source>
</reference>